<sequence>MGLTYKEFIDDIESRQFQGAYRTYKQMIKKVNELFSEDDLLFFYPQNLFNHNQKNFIFITNFGVLTVNQDGDNTHFDIFNSKIASMQLKYPQYAQYGLTLTVSFEIGTNIVFDSMEDSNEDWNENYANSIKELYQVLNKNNV</sequence>
<comment type="caution">
    <text evidence="1">The sequence shown here is derived from an EMBL/GenBank/DDBJ whole genome shotgun (WGS) entry which is preliminary data.</text>
</comment>
<accession>A0ABU6MM63</accession>
<proteinExistence type="predicted"/>
<evidence type="ECO:0000313" key="2">
    <source>
        <dbReference type="Proteomes" id="UP001341444"/>
    </source>
</evidence>
<dbReference type="RefSeq" id="WP_066270838.1">
    <property type="nucleotide sequence ID" value="NZ_JARMAB010000038.1"/>
</dbReference>
<keyword evidence="2" id="KW-1185">Reference proteome</keyword>
<dbReference type="Proteomes" id="UP001341444">
    <property type="component" value="Unassembled WGS sequence"/>
</dbReference>
<organism evidence="1 2">
    <name type="scientific">Heyndrickxia acidicola</name>
    <dbReference type="NCBI Taxonomy" id="209389"/>
    <lineage>
        <taxon>Bacteria</taxon>
        <taxon>Bacillati</taxon>
        <taxon>Bacillota</taxon>
        <taxon>Bacilli</taxon>
        <taxon>Bacillales</taxon>
        <taxon>Bacillaceae</taxon>
        <taxon>Heyndrickxia</taxon>
    </lineage>
</organism>
<protein>
    <submittedName>
        <fullName evidence="1">DUF3908 family protein</fullName>
    </submittedName>
</protein>
<name>A0ABU6MM63_9BACI</name>
<dbReference type="EMBL" id="JARMAB010000038">
    <property type="protein sequence ID" value="MED1205610.1"/>
    <property type="molecule type" value="Genomic_DNA"/>
</dbReference>
<reference evidence="1 2" key="1">
    <citation type="submission" date="2023-03" db="EMBL/GenBank/DDBJ databases">
        <title>Bacillus Genome Sequencing.</title>
        <authorList>
            <person name="Dunlap C."/>
        </authorList>
    </citation>
    <scope>NUCLEOTIDE SEQUENCE [LARGE SCALE GENOMIC DNA]</scope>
    <source>
        <strain evidence="1 2">B-23453</strain>
    </source>
</reference>
<dbReference type="InterPro" id="IPR025020">
    <property type="entry name" value="DUF3908"/>
</dbReference>
<gene>
    <name evidence="1" type="ORF">P4T90_21480</name>
</gene>
<dbReference type="Pfam" id="PF13048">
    <property type="entry name" value="DUF3908"/>
    <property type="match status" value="1"/>
</dbReference>
<evidence type="ECO:0000313" key="1">
    <source>
        <dbReference type="EMBL" id="MED1205610.1"/>
    </source>
</evidence>